<name>S4I8U5_9BIFI</name>
<reference evidence="1 2" key="1">
    <citation type="submission" date="2013-06" db="EMBL/GenBank/DDBJ databases">
        <authorList>
            <person name="Weinstock G."/>
            <person name="Sodergren E."/>
            <person name="Lobos E.A."/>
            <person name="Fulton L."/>
            <person name="Fulton R."/>
            <person name="Courtney L."/>
            <person name="Fronick C."/>
            <person name="O'Laughlin M."/>
            <person name="Godfrey J."/>
            <person name="Wilson R.M."/>
            <person name="Miner T."/>
            <person name="Farmer C."/>
            <person name="Delehaunty K."/>
            <person name="Cordes M."/>
            <person name="Minx P."/>
            <person name="Tomlinson C."/>
            <person name="Chen J."/>
            <person name="Wollam A."/>
            <person name="Pepin K.H."/>
            <person name="Bhonagiri V."/>
            <person name="Zhang X."/>
            <person name="Warren W."/>
            <person name="Mitreva M."/>
            <person name="Mardis E.R."/>
            <person name="Wilson R.K."/>
        </authorList>
    </citation>
    <scope>NUCLEOTIDE SEQUENCE [LARGE SCALE GENOMIC DNA]</scope>
    <source>
        <strain evidence="1 2">JCP7719</strain>
    </source>
</reference>
<sequence>GSNGESSTERIIVVMNPGLNEETIALSALAGLTPEAILQPRLSIGAVACDSSALKLGGQSFALFVL</sequence>
<gene>
    <name evidence="1" type="ORF">HMPREF1576_00524</name>
</gene>
<dbReference type="AlphaFoldDB" id="S4I8U5"/>
<proteinExistence type="predicted"/>
<evidence type="ECO:0000313" key="2">
    <source>
        <dbReference type="Proteomes" id="UP000014601"/>
    </source>
</evidence>
<comment type="caution">
    <text evidence="1">The sequence shown here is derived from an EMBL/GenBank/DDBJ whole genome shotgun (WGS) entry which is preliminary data.</text>
</comment>
<dbReference type="Proteomes" id="UP000014601">
    <property type="component" value="Unassembled WGS sequence"/>
</dbReference>
<feature type="non-terminal residue" evidence="1">
    <location>
        <position position="1"/>
    </location>
</feature>
<dbReference type="HOGENOM" id="CLU_2818485_0_0_11"/>
<protein>
    <submittedName>
        <fullName evidence="1">Uncharacterized protein</fullName>
    </submittedName>
</protein>
<dbReference type="PATRIC" id="fig|1261061.4.peg.458"/>
<organism evidence="1 2">
    <name type="scientific">Gardnerella pickettii JCP7719</name>
    <dbReference type="NCBI Taxonomy" id="1261061"/>
    <lineage>
        <taxon>Bacteria</taxon>
        <taxon>Bacillati</taxon>
        <taxon>Actinomycetota</taxon>
        <taxon>Actinomycetes</taxon>
        <taxon>Bifidobacteriales</taxon>
        <taxon>Bifidobacteriaceae</taxon>
        <taxon>Gardnerella</taxon>
        <taxon>Gardnerella pickettii</taxon>
    </lineage>
</organism>
<evidence type="ECO:0000313" key="1">
    <source>
        <dbReference type="EMBL" id="EPI50965.1"/>
    </source>
</evidence>
<dbReference type="EMBL" id="ATJO01000037">
    <property type="protein sequence ID" value="EPI50965.1"/>
    <property type="molecule type" value="Genomic_DNA"/>
</dbReference>
<accession>S4I8U5</accession>